<comment type="caution">
    <text evidence="1">The sequence shown here is derived from an EMBL/GenBank/DDBJ whole genome shotgun (WGS) entry which is preliminary data.</text>
</comment>
<proteinExistence type="predicted"/>
<sequence>MRKTNANASPAIYFDSYGHAVVPLLGGIAIRDLNAEETKTLGYFSPKQHDGGGYVIQSSYTFLDRKTASSARPATTMC</sequence>
<dbReference type="AlphaFoldDB" id="K1UBM1"/>
<organism evidence="1">
    <name type="scientific">human gut metagenome</name>
    <dbReference type="NCBI Taxonomy" id="408170"/>
    <lineage>
        <taxon>unclassified sequences</taxon>
        <taxon>metagenomes</taxon>
        <taxon>organismal metagenomes</taxon>
    </lineage>
</organism>
<protein>
    <submittedName>
        <fullName evidence="1">Uncharacterized protein</fullName>
    </submittedName>
</protein>
<reference evidence="1" key="1">
    <citation type="journal article" date="2013" name="Environ. Microbiol.">
        <title>Microbiota from the distal guts of lean and obese adolescents exhibit partial functional redundancy besides clear differences in community structure.</title>
        <authorList>
            <person name="Ferrer M."/>
            <person name="Ruiz A."/>
            <person name="Lanza F."/>
            <person name="Haange S.B."/>
            <person name="Oberbach A."/>
            <person name="Till H."/>
            <person name="Bargiela R."/>
            <person name="Campoy C."/>
            <person name="Segura M.T."/>
            <person name="Richter M."/>
            <person name="von Bergen M."/>
            <person name="Seifert J."/>
            <person name="Suarez A."/>
        </authorList>
    </citation>
    <scope>NUCLEOTIDE SEQUENCE</scope>
</reference>
<name>K1UBM1_9ZZZZ</name>
<accession>K1UBM1</accession>
<gene>
    <name evidence="1" type="ORF">OBE_00362</name>
</gene>
<dbReference type="EMBL" id="AJWZ01000256">
    <property type="protein sequence ID" value="EKC77419.1"/>
    <property type="molecule type" value="Genomic_DNA"/>
</dbReference>
<evidence type="ECO:0000313" key="1">
    <source>
        <dbReference type="EMBL" id="EKC77419.1"/>
    </source>
</evidence>